<reference evidence="1 2" key="1">
    <citation type="journal article" date="2015" name="BMC Genomics">
        <title>Genome mining reveals unlocked bioactive potential of marine Gram-negative bacteria.</title>
        <authorList>
            <person name="Machado H."/>
            <person name="Sonnenschein E.C."/>
            <person name="Melchiorsen J."/>
            <person name="Gram L."/>
        </authorList>
    </citation>
    <scope>NUCLEOTIDE SEQUENCE [LARGE SCALE GENOMIC DNA]</scope>
    <source>
        <strain evidence="1 2">S2471</strain>
    </source>
</reference>
<evidence type="ECO:0000313" key="2">
    <source>
        <dbReference type="Proteomes" id="UP000033452"/>
    </source>
</evidence>
<dbReference type="Proteomes" id="UP000033452">
    <property type="component" value="Unassembled WGS sequence"/>
</dbReference>
<organism evidence="1 2">
    <name type="scientific">Pseudoalteromonas rubra</name>
    <dbReference type="NCBI Taxonomy" id="43658"/>
    <lineage>
        <taxon>Bacteria</taxon>
        <taxon>Pseudomonadati</taxon>
        <taxon>Pseudomonadota</taxon>
        <taxon>Gammaproteobacteria</taxon>
        <taxon>Alteromonadales</taxon>
        <taxon>Pseudoalteromonadaceae</taxon>
        <taxon>Pseudoalteromonas</taxon>
    </lineage>
</organism>
<accession>A0A0F4QJU3</accession>
<comment type="caution">
    <text evidence="1">The sequence shown here is derived from an EMBL/GenBank/DDBJ whole genome shotgun (WGS) entry which is preliminary data.</text>
</comment>
<sequence>MAQLIVNNQVVEQFLDPFTPPAVVAQFVEENYGQHSEYAIELSDSEQQLKDRVQIRSELEKQVADTQSLLGTTSDTTHLLLNELSVFVNKLAAARTLDEVIGSATDIQTAIGDIGGQVATGELTFPYQTKGLASVKQEILERANGVNNLLSD</sequence>
<evidence type="ECO:0000313" key="1">
    <source>
        <dbReference type="EMBL" id="KJZ07963.1"/>
    </source>
</evidence>
<proteinExistence type="predicted"/>
<name>A0A0F4QJU3_9GAMM</name>
<dbReference type="PATRIC" id="fig|43658.5.peg.2958"/>
<dbReference type="RefSeq" id="WP_046005601.1">
    <property type="nucleotide sequence ID" value="NZ_JXYA01000031.1"/>
</dbReference>
<dbReference type="AlphaFoldDB" id="A0A0F4QJU3"/>
<dbReference type="EMBL" id="JXYA01000031">
    <property type="protein sequence ID" value="KJZ07963.1"/>
    <property type="molecule type" value="Genomic_DNA"/>
</dbReference>
<protein>
    <submittedName>
        <fullName evidence="1">Uncharacterized protein</fullName>
    </submittedName>
</protein>
<keyword evidence="2" id="KW-1185">Reference proteome</keyword>
<gene>
    <name evidence="1" type="ORF">TW77_13995</name>
</gene>
<dbReference type="OrthoDB" id="6309319at2"/>